<name>A0A1H7WNB1_STRJI</name>
<reference evidence="3" key="1">
    <citation type="submission" date="2016-10" db="EMBL/GenBank/DDBJ databases">
        <authorList>
            <person name="Varghese N."/>
        </authorList>
    </citation>
    <scope>NUCLEOTIDE SEQUENCE [LARGE SCALE GENOMIC DNA]</scope>
    <source>
        <strain evidence="3">DSM 45096 / BCRC 16803 / CGMCC 4.1857 / CIP 109030 / JCM 12277 / KCTC 19219 / NBRC 100920 / 33214</strain>
    </source>
</reference>
<evidence type="ECO:0000313" key="2">
    <source>
        <dbReference type="EMBL" id="SEM22983.1"/>
    </source>
</evidence>
<dbReference type="AlphaFoldDB" id="A0A1H7WNB1"/>
<dbReference type="EMBL" id="FOAZ01000021">
    <property type="protein sequence ID" value="SEM22983.1"/>
    <property type="molecule type" value="Genomic_DNA"/>
</dbReference>
<feature type="compositionally biased region" description="Low complexity" evidence="1">
    <location>
        <begin position="10"/>
        <end position="32"/>
    </location>
</feature>
<sequence length="64" mass="6888">MRGVIPVVPTLSSTSTVSSHGTTGNDAAPQQRAADRPPVRDVWVRPDFEAYDTALEVTAYSARD</sequence>
<gene>
    <name evidence="2" type="ORF">SAMN05414137_12112</name>
</gene>
<feature type="region of interest" description="Disordered" evidence="1">
    <location>
        <begin position="1"/>
        <end position="41"/>
    </location>
</feature>
<dbReference type="Proteomes" id="UP000183015">
    <property type="component" value="Unassembled WGS sequence"/>
</dbReference>
<organism evidence="2 3">
    <name type="scientific">Streptacidiphilus jiangxiensis</name>
    <dbReference type="NCBI Taxonomy" id="235985"/>
    <lineage>
        <taxon>Bacteria</taxon>
        <taxon>Bacillati</taxon>
        <taxon>Actinomycetota</taxon>
        <taxon>Actinomycetes</taxon>
        <taxon>Kitasatosporales</taxon>
        <taxon>Streptomycetaceae</taxon>
        <taxon>Streptacidiphilus</taxon>
    </lineage>
</organism>
<accession>A0A1H7WNB1</accession>
<evidence type="ECO:0000256" key="1">
    <source>
        <dbReference type="SAM" id="MobiDB-lite"/>
    </source>
</evidence>
<proteinExistence type="predicted"/>
<protein>
    <submittedName>
        <fullName evidence="2">Coenzyme PQQ peptide PqqA</fullName>
    </submittedName>
</protein>
<keyword evidence="3" id="KW-1185">Reference proteome</keyword>
<evidence type="ECO:0000313" key="3">
    <source>
        <dbReference type="Proteomes" id="UP000183015"/>
    </source>
</evidence>
<dbReference type="STRING" id="235985.SAMN05414137_12112"/>